<dbReference type="Proteomes" id="UP001187346">
    <property type="component" value="Unassembled WGS sequence"/>
</dbReference>
<keyword evidence="2" id="KW-1185">Reference proteome</keyword>
<evidence type="ECO:0008006" key="3">
    <source>
        <dbReference type="Google" id="ProtNLM"/>
    </source>
</evidence>
<evidence type="ECO:0000313" key="2">
    <source>
        <dbReference type="Proteomes" id="UP001187346"/>
    </source>
</evidence>
<dbReference type="EMBL" id="JAWMAJ010000217">
    <property type="protein sequence ID" value="MDV7222297.1"/>
    <property type="molecule type" value="Genomic_DNA"/>
</dbReference>
<proteinExistence type="predicted"/>
<accession>A0ABU4FNZ3</accession>
<protein>
    <recommendedName>
        <fullName evidence="3">Bacterial Ig-like domain-containing protein</fullName>
    </recommendedName>
</protein>
<name>A0ABU4FNZ3_9ACTN</name>
<dbReference type="RefSeq" id="WP_317775185.1">
    <property type="nucleotide sequence ID" value="NZ_JAWMAJ010000217.1"/>
</dbReference>
<gene>
    <name evidence="1" type="ORF">R5A26_40835</name>
</gene>
<dbReference type="InterPro" id="IPR029058">
    <property type="entry name" value="AB_hydrolase_fold"/>
</dbReference>
<reference evidence="1 2" key="1">
    <citation type="submission" date="2023-10" db="EMBL/GenBank/DDBJ databases">
        <title>Characterization of rhizosphere-enriched actinobacteria from wheat plants lab-grown on chernevaya soil.</title>
        <authorList>
            <person name="Tikhonova E.N."/>
            <person name="Konopkin A."/>
            <person name="Kravchenko I.K."/>
        </authorList>
    </citation>
    <scope>NUCLEOTIDE SEQUENCE [LARGE SCALE GENOMIC DNA]</scope>
    <source>
        <strain evidence="1 2">RR29</strain>
    </source>
</reference>
<organism evidence="1 2">
    <name type="scientific">Streptomyces prunicolor</name>
    <dbReference type="NCBI Taxonomy" id="67348"/>
    <lineage>
        <taxon>Bacteria</taxon>
        <taxon>Bacillati</taxon>
        <taxon>Actinomycetota</taxon>
        <taxon>Actinomycetes</taxon>
        <taxon>Kitasatosporales</taxon>
        <taxon>Streptomycetaceae</taxon>
        <taxon>Streptomyces</taxon>
    </lineage>
</organism>
<evidence type="ECO:0000313" key="1">
    <source>
        <dbReference type="EMBL" id="MDV7222297.1"/>
    </source>
</evidence>
<sequence length="487" mass="53404">MSEATAKGRKVIGGIDASGGHPVEYRFTHARSGNRHLMVVFANIYAPDDYGWATGILDNLRSNILWIRDRFGDGNTYYLCREMDFTVEQSVIGLITRVMKSLGLTPGDVTLWGSSKGGSAALYFGLRYGFRNIVASVPQLRIGTFVRDVYPDTGRHMLGEAMTDDDVRVLDAVLPDLLASGASPETNLYLVSSPQDEQYPTQVEPYLGLLQRYPNFNLVFSESPFITDHGKVTQRNTPPLLGIAYLLVEGIAPRLGLTRHGYEEPDADKSGITSFLESTAVVQGSFAAPVVTAPRRHDLLSTTHVRLAGRAPGAVRVSIWEHGKYLASAPVDADGGWTWHREQPWAAGEHRVRLFAVDASGYQSERTEVRFTTSEHVTAPVPDSPETRRTLLPPLIHTPEPYQQLLDVQVRLTGAANGATQVGFRENGVFLGSCPLAHDGRWLWNADWRWTEGPHTVEVFVVNAAGDESPPAPVTFAVIPTPAAPAH</sequence>
<dbReference type="InterPro" id="IPR013783">
    <property type="entry name" value="Ig-like_fold"/>
</dbReference>
<dbReference type="Gene3D" id="2.60.40.10">
    <property type="entry name" value="Immunoglobulins"/>
    <property type="match status" value="1"/>
</dbReference>
<dbReference type="SUPFAM" id="SSF53474">
    <property type="entry name" value="alpha/beta-Hydrolases"/>
    <property type="match status" value="1"/>
</dbReference>
<comment type="caution">
    <text evidence="1">The sequence shown here is derived from an EMBL/GenBank/DDBJ whole genome shotgun (WGS) entry which is preliminary data.</text>
</comment>